<dbReference type="InterPro" id="IPR029058">
    <property type="entry name" value="AB_hydrolase_fold"/>
</dbReference>
<dbReference type="VEuPathDB" id="FungiDB:H257_11312"/>
<dbReference type="GO" id="GO:0016787">
    <property type="term" value="F:hydrolase activity"/>
    <property type="evidence" value="ECO:0007669"/>
    <property type="project" value="UniProtKB-KW"/>
</dbReference>
<evidence type="ECO:0000259" key="5">
    <source>
        <dbReference type="Pfam" id="PF00561"/>
    </source>
</evidence>
<feature type="domain" description="AB hydrolase-1" evidence="5">
    <location>
        <begin position="72"/>
        <end position="230"/>
    </location>
</feature>
<dbReference type="InterPro" id="IPR051601">
    <property type="entry name" value="Serine_prot/Carboxylest_S33"/>
</dbReference>
<evidence type="ECO:0000256" key="4">
    <source>
        <dbReference type="SAM" id="SignalP"/>
    </source>
</evidence>
<evidence type="ECO:0000313" key="8">
    <source>
        <dbReference type="Proteomes" id="UP000284702"/>
    </source>
</evidence>
<feature type="domain" description="Peptidase S33 tripeptidyl aminopeptidase-like C-terminal" evidence="6">
    <location>
        <begin position="407"/>
        <end position="497"/>
    </location>
</feature>
<feature type="region of interest" description="Disordered" evidence="3">
    <location>
        <begin position="633"/>
        <end position="653"/>
    </location>
</feature>
<sequence length="653" mass="71662">MVTIALLLAAVTTAVSSTATSPFNWQPCADSHDVRAQCGWLTVPLDHLDPANPATIDIAVRLYRTSGHSKGTIVLNPGGPGGSGLSLAQPTFATLTGGEHDLLGFDPRGVGLSRPVMCTQSSYTGIAEANERSQKPIPFERGSSETSFERYLLSYELLAKRCHKYDGREYLPYLSTAFVARDMDLIRAALGEQVFNFYGISYGTFLGLTYVNMFPHRVGRVVIDSVLDPALYLGPTPELMSTSLADTEKPFEGFCAYCEEAGPAHCPLADTAPPLRPYLASRLRSFFDQLSDHPMVVPAGDDWTVVTSKALRETMFNLIISPSRWPQLATLLHSYMNGTASTPARATSCTSDKAVYDAGSTAWVVYVANEADNSHTFASSWEDHLKKSQQVSPLFGGSWYVPALPVKYWRTKVVERYAGPWNTPLRAPVLILNNEFDPETPLSSAQAVAASMGPTNGVLVTRDGYGHFTAGHPSRCLHQIVTQFFHNGSLPPPNTNCPVDGNPFVLLDRAFHHAKQAMEVLADARAATPSPHQATYDAPMTEETTTTWTHWIGRLNYDVLFQTCVEITNVHIRFNPLRAEDGDANIQYVNRLNAIGLKKTKDKKKAQQKYREKRKTRLTLLLALESAISENACDSETEIGSDSENDGGTSQLF</sequence>
<protein>
    <recommendedName>
        <fullName evidence="9">AB hydrolase-1 domain-containing protein</fullName>
    </recommendedName>
</protein>
<keyword evidence="2" id="KW-0378">Hydrolase</keyword>
<evidence type="ECO:0000256" key="2">
    <source>
        <dbReference type="ARBA" id="ARBA00022801"/>
    </source>
</evidence>
<dbReference type="Gene3D" id="3.40.50.1820">
    <property type="entry name" value="alpha/beta hydrolase"/>
    <property type="match status" value="1"/>
</dbReference>
<dbReference type="AlphaFoldDB" id="A0A425CYC2"/>
<dbReference type="Pfam" id="PF00561">
    <property type="entry name" value="Abhydrolase_1"/>
    <property type="match status" value="1"/>
</dbReference>
<feature type="signal peptide" evidence="4">
    <location>
        <begin position="1"/>
        <end position="17"/>
    </location>
</feature>
<evidence type="ECO:0008006" key="9">
    <source>
        <dbReference type="Google" id="ProtNLM"/>
    </source>
</evidence>
<comment type="caution">
    <text evidence="7">The sequence shown here is derived from an EMBL/GenBank/DDBJ whole genome shotgun (WGS) entry which is preliminary data.</text>
</comment>
<gene>
    <name evidence="7" type="ORF">B5M09_009134</name>
</gene>
<dbReference type="InterPro" id="IPR013595">
    <property type="entry name" value="Pept_S33_TAP-like_C"/>
</dbReference>
<dbReference type="EMBL" id="MZMZ02003308">
    <property type="protein sequence ID" value="RQM22040.1"/>
    <property type="molecule type" value="Genomic_DNA"/>
</dbReference>
<keyword evidence="8" id="KW-1185">Reference proteome</keyword>
<dbReference type="PANTHER" id="PTHR43248">
    <property type="entry name" value="2-SUCCINYL-6-HYDROXY-2,4-CYCLOHEXADIENE-1-CARBOXYLATE SYNTHASE"/>
    <property type="match status" value="1"/>
</dbReference>
<feature type="chain" id="PRO_5019212119" description="AB hydrolase-1 domain-containing protein" evidence="4">
    <location>
        <begin position="18"/>
        <end position="653"/>
    </location>
</feature>
<dbReference type="PANTHER" id="PTHR43248:SF25">
    <property type="entry name" value="AB HYDROLASE-1 DOMAIN-CONTAINING PROTEIN-RELATED"/>
    <property type="match status" value="1"/>
</dbReference>
<proteinExistence type="inferred from homology"/>
<evidence type="ECO:0000313" key="7">
    <source>
        <dbReference type="EMBL" id="RQM22040.1"/>
    </source>
</evidence>
<reference evidence="7" key="1">
    <citation type="submission" date="2018-07" db="EMBL/GenBank/DDBJ databases">
        <title>Annotation of Aphanomyces astaci genome assembly.</title>
        <authorList>
            <person name="Studholme D.J."/>
        </authorList>
    </citation>
    <scope>NUCLEOTIDE SEQUENCE [LARGE SCALE GENOMIC DNA]</scope>
    <source>
        <strain evidence="7">Pc</strain>
    </source>
</reference>
<evidence type="ECO:0000259" key="6">
    <source>
        <dbReference type="Pfam" id="PF08386"/>
    </source>
</evidence>
<accession>A0A425CYC2</accession>
<dbReference type="InterPro" id="IPR000073">
    <property type="entry name" value="AB_hydrolase_1"/>
</dbReference>
<keyword evidence="4" id="KW-0732">Signal</keyword>
<comment type="similarity">
    <text evidence="1">Belongs to the peptidase S33 family.</text>
</comment>
<name>A0A425CYC2_APHAT</name>
<evidence type="ECO:0000256" key="1">
    <source>
        <dbReference type="ARBA" id="ARBA00010088"/>
    </source>
</evidence>
<organism evidence="7 8">
    <name type="scientific">Aphanomyces astaci</name>
    <name type="common">Crayfish plague agent</name>
    <dbReference type="NCBI Taxonomy" id="112090"/>
    <lineage>
        <taxon>Eukaryota</taxon>
        <taxon>Sar</taxon>
        <taxon>Stramenopiles</taxon>
        <taxon>Oomycota</taxon>
        <taxon>Saprolegniomycetes</taxon>
        <taxon>Saprolegniales</taxon>
        <taxon>Verrucalvaceae</taxon>
        <taxon>Aphanomyces</taxon>
    </lineage>
</organism>
<evidence type="ECO:0000256" key="3">
    <source>
        <dbReference type="SAM" id="MobiDB-lite"/>
    </source>
</evidence>
<dbReference type="Proteomes" id="UP000284702">
    <property type="component" value="Unassembled WGS sequence"/>
</dbReference>
<dbReference type="Pfam" id="PF08386">
    <property type="entry name" value="Abhydrolase_4"/>
    <property type="match status" value="1"/>
</dbReference>
<feature type="compositionally biased region" description="Acidic residues" evidence="3">
    <location>
        <begin position="633"/>
        <end position="645"/>
    </location>
</feature>
<dbReference type="SUPFAM" id="SSF53474">
    <property type="entry name" value="alpha/beta-Hydrolases"/>
    <property type="match status" value="1"/>
</dbReference>